<dbReference type="Pfam" id="PF00583">
    <property type="entry name" value="Acetyltransf_1"/>
    <property type="match status" value="1"/>
</dbReference>
<sequence length="251" mass="27471">MPEQSLLNYSPLDSNRFAIHVERANLGIDTPAAPMVEAIMASPADLIIARFPAGSNEVPNALIQHGEVLLHADTLVYYEVRLPASAGNAAPNVRRAQLDDLEAIRGIASAGFQNYRAHYAANPLLPAAQILDGYIEWAQSRADPSNTTSDTWLVFDGDVAAGFATCDVQDGGVEIVLNAVHPAFERRGHYGTLLRHLLHHYAGAGLARLSISTQIWNYTVQRQWARAGLLLARAYDTFHIDRRLAAKRSKP</sequence>
<dbReference type="CDD" id="cd04301">
    <property type="entry name" value="NAT_SF"/>
    <property type="match status" value="1"/>
</dbReference>
<dbReference type="PROSITE" id="PS51186">
    <property type="entry name" value="GNAT"/>
    <property type="match status" value="1"/>
</dbReference>
<comment type="caution">
    <text evidence="2">The sequence shown here is derived from an EMBL/GenBank/DDBJ whole genome shotgun (WGS) entry which is preliminary data.</text>
</comment>
<accession>A0AA40Y4E5</accession>
<evidence type="ECO:0000313" key="2">
    <source>
        <dbReference type="EMBL" id="MBH1639338.1"/>
    </source>
</evidence>
<organism evidence="2 3">
    <name type="scientific">Stenotrophomonas maltophilia</name>
    <name type="common">Pseudomonas maltophilia</name>
    <name type="synonym">Xanthomonas maltophilia</name>
    <dbReference type="NCBI Taxonomy" id="40324"/>
    <lineage>
        <taxon>Bacteria</taxon>
        <taxon>Pseudomonadati</taxon>
        <taxon>Pseudomonadota</taxon>
        <taxon>Gammaproteobacteria</taxon>
        <taxon>Lysobacterales</taxon>
        <taxon>Lysobacteraceae</taxon>
        <taxon>Stenotrophomonas</taxon>
        <taxon>Stenotrophomonas maltophilia group</taxon>
    </lineage>
</organism>
<name>A0AA40Y4E5_STEMA</name>
<evidence type="ECO:0000259" key="1">
    <source>
        <dbReference type="PROSITE" id="PS51186"/>
    </source>
</evidence>
<evidence type="ECO:0000313" key="3">
    <source>
        <dbReference type="Proteomes" id="UP000616785"/>
    </source>
</evidence>
<dbReference type="InterPro" id="IPR000182">
    <property type="entry name" value="GNAT_dom"/>
</dbReference>
<reference evidence="2" key="1">
    <citation type="submission" date="2020-11" db="EMBL/GenBank/DDBJ databases">
        <title>Enhanced detection system for hospital associated transmission using whole genome sequencing surveillance.</title>
        <authorList>
            <person name="Harrison L.H."/>
            <person name="Van Tyne D."/>
            <person name="Marsh J.W."/>
            <person name="Griffith M.P."/>
            <person name="Snyder D.J."/>
            <person name="Cooper V.S."/>
            <person name="Mustapha M."/>
        </authorList>
    </citation>
    <scope>NUCLEOTIDE SEQUENCE</scope>
    <source>
        <strain evidence="2">STEN00092</strain>
    </source>
</reference>
<gene>
    <name evidence="2" type="ORF">I5U57_07780</name>
</gene>
<dbReference type="Proteomes" id="UP000616785">
    <property type="component" value="Unassembled WGS sequence"/>
</dbReference>
<protein>
    <submittedName>
        <fullName evidence="2">GNAT family N-acetyltransferase</fullName>
    </submittedName>
</protein>
<feature type="domain" description="N-acetyltransferase" evidence="1">
    <location>
        <begin position="91"/>
        <end position="251"/>
    </location>
</feature>
<dbReference type="InterPro" id="IPR016181">
    <property type="entry name" value="Acyl_CoA_acyltransferase"/>
</dbReference>
<dbReference type="EMBL" id="JADUNO010000018">
    <property type="protein sequence ID" value="MBH1639338.1"/>
    <property type="molecule type" value="Genomic_DNA"/>
</dbReference>
<dbReference type="Gene3D" id="3.40.630.30">
    <property type="match status" value="1"/>
</dbReference>
<dbReference type="GO" id="GO:0016747">
    <property type="term" value="F:acyltransferase activity, transferring groups other than amino-acyl groups"/>
    <property type="evidence" value="ECO:0007669"/>
    <property type="project" value="InterPro"/>
</dbReference>
<proteinExistence type="predicted"/>
<dbReference type="SUPFAM" id="SSF55729">
    <property type="entry name" value="Acyl-CoA N-acyltransferases (Nat)"/>
    <property type="match status" value="1"/>
</dbReference>
<dbReference type="AlphaFoldDB" id="A0AA40Y4E5"/>